<dbReference type="AlphaFoldDB" id="A0A251XF81"/>
<keyword evidence="2" id="KW-1185">Reference proteome</keyword>
<gene>
    <name evidence="1" type="primary">fadD_4</name>
    <name evidence="1" type="ORF">CMMCAS07_13050</name>
</gene>
<dbReference type="GO" id="GO:0016874">
    <property type="term" value="F:ligase activity"/>
    <property type="evidence" value="ECO:0007669"/>
    <property type="project" value="UniProtKB-KW"/>
</dbReference>
<evidence type="ECO:0000313" key="2">
    <source>
        <dbReference type="Proteomes" id="UP000195062"/>
    </source>
</evidence>
<accession>A0A251XF81</accession>
<keyword evidence="1" id="KW-0436">Ligase</keyword>
<dbReference type="SUPFAM" id="SSF56801">
    <property type="entry name" value="Acetyl-CoA synthetase-like"/>
    <property type="match status" value="1"/>
</dbReference>
<evidence type="ECO:0000313" key="1">
    <source>
        <dbReference type="EMBL" id="OUE01229.1"/>
    </source>
</evidence>
<dbReference type="EMBL" id="MDHH01000003">
    <property type="protein sequence ID" value="OUE01229.1"/>
    <property type="molecule type" value="Genomic_DNA"/>
</dbReference>
<comment type="caution">
    <text evidence="1">The sequence shown here is derived from an EMBL/GenBank/DDBJ whole genome shotgun (WGS) entry which is preliminary data.</text>
</comment>
<organism evidence="1 2">
    <name type="scientific">Clavibacter michiganensis subsp. michiganensis</name>
    <dbReference type="NCBI Taxonomy" id="33013"/>
    <lineage>
        <taxon>Bacteria</taxon>
        <taxon>Bacillati</taxon>
        <taxon>Actinomycetota</taxon>
        <taxon>Actinomycetes</taxon>
        <taxon>Micrococcales</taxon>
        <taxon>Microbacteriaceae</taxon>
        <taxon>Clavibacter</taxon>
    </lineage>
</organism>
<reference evidence="1 2" key="1">
    <citation type="submission" date="2016-08" db="EMBL/GenBank/DDBJ databases">
        <title>Genome sequence of Clavibacter michiganensis subsp. michiganensis strain CASJ007.</title>
        <authorList>
            <person name="Thapa S.P."/>
            <person name="Coaker G."/>
        </authorList>
    </citation>
    <scope>NUCLEOTIDE SEQUENCE [LARGE SCALE GENOMIC DNA]</scope>
    <source>
        <strain evidence="1">CASJ007</strain>
    </source>
</reference>
<dbReference type="InterPro" id="IPR045851">
    <property type="entry name" value="AMP-bd_C_sf"/>
</dbReference>
<dbReference type="Proteomes" id="UP000195062">
    <property type="component" value="Unassembled WGS sequence"/>
</dbReference>
<proteinExistence type="predicted"/>
<name>A0A251XF81_CLAMM</name>
<sequence length="58" mass="6388">MVLEEGATLDEQAGRTTLRAELAAYKVPRRIVVLDELPTSLLGKVLRRKVREGIVEAG</sequence>
<protein>
    <submittedName>
        <fullName evidence="1">Long-chain-fatty-acid--CoA ligase</fullName>
    </submittedName>
</protein>
<dbReference type="Gene3D" id="3.30.300.30">
    <property type="match status" value="1"/>
</dbReference>